<reference evidence="1 2" key="1">
    <citation type="submission" date="2019-07" db="EMBL/GenBank/DDBJ databases">
        <authorList>
            <person name="Huq M.A."/>
        </authorList>
    </citation>
    <scope>NUCLEOTIDE SEQUENCE [LARGE SCALE GENOMIC DNA]</scope>
    <source>
        <strain evidence="1 2">MAH-3</strain>
    </source>
</reference>
<accession>A0A556N648</accession>
<name>A0A556N648_9FLAO</name>
<dbReference type="OrthoDB" id="1198767at2"/>
<dbReference type="Proteomes" id="UP000316008">
    <property type="component" value="Unassembled WGS sequence"/>
</dbReference>
<evidence type="ECO:0000313" key="1">
    <source>
        <dbReference type="EMBL" id="TSJ47578.1"/>
    </source>
</evidence>
<keyword evidence="2" id="KW-1185">Reference proteome</keyword>
<evidence type="ECO:0000313" key="2">
    <source>
        <dbReference type="Proteomes" id="UP000316008"/>
    </source>
</evidence>
<dbReference type="AlphaFoldDB" id="A0A556N648"/>
<protein>
    <recommendedName>
        <fullName evidence="3">DUF3575 domain-containing protein</fullName>
    </recommendedName>
</protein>
<gene>
    <name evidence="1" type="ORF">FO442_00175</name>
</gene>
<proteinExistence type="predicted"/>
<organism evidence="1 2">
    <name type="scientific">Fluviicola chungangensis</name>
    <dbReference type="NCBI Taxonomy" id="2597671"/>
    <lineage>
        <taxon>Bacteria</taxon>
        <taxon>Pseudomonadati</taxon>
        <taxon>Bacteroidota</taxon>
        <taxon>Flavobacteriia</taxon>
        <taxon>Flavobacteriales</taxon>
        <taxon>Crocinitomicaceae</taxon>
        <taxon>Fluviicola</taxon>
    </lineage>
</organism>
<dbReference type="EMBL" id="VLPL01000001">
    <property type="protein sequence ID" value="TSJ47578.1"/>
    <property type="molecule type" value="Genomic_DNA"/>
</dbReference>
<comment type="caution">
    <text evidence="1">The sequence shown here is derived from an EMBL/GenBank/DDBJ whole genome shotgun (WGS) entry which is preliminary data.</text>
</comment>
<evidence type="ECO:0008006" key="3">
    <source>
        <dbReference type="Google" id="ProtNLM"/>
    </source>
</evidence>
<dbReference type="RefSeq" id="WP_144331114.1">
    <property type="nucleotide sequence ID" value="NZ_VLPL01000001.1"/>
</dbReference>
<sequence>MKQIRSILVVTVFLVGFSKTTLADTIIPKRERMSLQISPLSFLDFFNGSSYKLGTEVRIFRTFYFSINGGGYFPNFNALKNMKGGNLDFRIKYRFPHSNSAVSISYFYKKQSFEYHDAYEEEPDVPITVYTRKTVSCFNLNYEHRVGQLFRKGYIDVFAGFGMRLRDVKSSFETKHDFDRLVNGGDSQSLYLVLIPGQKTWFNLNFGLRLGYYLF</sequence>